<proteinExistence type="inferred from homology"/>
<comment type="function">
    <text evidence="2">Component of the CCR4-NOT complex which is one of the major cellular mRNA deadenylases and is linked to various cellular processes including bulk mRNA degradation, miRNA-mediated repression, translational repression during translational initiation and general transcription regulation.</text>
</comment>
<keyword evidence="4" id="KW-1133">Transmembrane helix</keyword>
<keyword evidence="2" id="KW-0539">Nucleus</keyword>
<feature type="compositionally biased region" description="Basic and acidic residues" evidence="3">
    <location>
        <begin position="474"/>
        <end position="488"/>
    </location>
</feature>
<dbReference type="InterPro" id="IPR019734">
    <property type="entry name" value="TPR_rpt"/>
</dbReference>
<dbReference type="Proteomes" id="UP001208570">
    <property type="component" value="Unassembled WGS sequence"/>
</dbReference>
<dbReference type="GO" id="GO:0006402">
    <property type="term" value="P:mRNA catabolic process"/>
    <property type="evidence" value="ECO:0007669"/>
    <property type="project" value="TreeGrafter"/>
</dbReference>
<dbReference type="GO" id="GO:0017148">
    <property type="term" value="P:negative regulation of translation"/>
    <property type="evidence" value="ECO:0007669"/>
    <property type="project" value="TreeGrafter"/>
</dbReference>
<keyword evidence="4" id="KW-0472">Membrane</keyword>
<feature type="region of interest" description="Disordered" evidence="3">
    <location>
        <begin position="468"/>
        <end position="497"/>
    </location>
</feature>
<evidence type="ECO:0000256" key="3">
    <source>
        <dbReference type="SAM" id="MobiDB-lite"/>
    </source>
</evidence>
<dbReference type="EMBL" id="JAODUP010000595">
    <property type="protein sequence ID" value="KAK2146588.1"/>
    <property type="molecule type" value="Genomic_DNA"/>
</dbReference>
<feature type="region of interest" description="Disordered" evidence="3">
    <location>
        <begin position="1"/>
        <end position="22"/>
    </location>
</feature>
<dbReference type="GO" id="GO:0031047">
    <property type="term" value="P:regulatory ncRNA-mediated gene silencing"/>
    <property type="evidence" value="ECO:0007669"/>
    <property type="project" value="UniProtKB-UniRule"/>
</dbReference>
<keyword evidence="2" id="KW-0805">Transcription regulation</keyword>
<keyword evidence="2" id="KW-0810">Translation regulation</keyword>
<organism evidence="5 6">
    <name type="scientific">Paralvinella palmiformis</name>
    <dbReference type="NCBI Taxonomy" id="53620"/>
    <lineage>
        <taxon>Eukaryota</taxon>
        <taxon>Metazoa</taxon>
        <taxon>Spiralia</taxon>
        <taxon>Lophotrochozoa</taxon>
        <taxon>Annelida</taxon>
        <taxon>Polychaeta</taxon>
        <taxon>Sedentaria</taxon>
        <taxon>Canalipalpata</taxon>
        <taxon>Terebellida</taxon>
        <taxon>Terebelliformia</taxon>
        <taxon>Alvinellidae</taxon>
        <taxon>Paralvinella</taxon>
    </lineage>
</organism>
<dbReference type="PANTHER" id="PTHR12979">
    <property type="entry name" value="CCR4-NOT TRANSCRIPTION COMPLEX SUBUNIT 10"/>
    <property type="match status" value="1"/>
</dbReference>
<keyword evidence="4" id="KW-0812">Transmembrane</keyword>
<keyword evidence="2" id="KW-0804">Transcription</keyword>
<evidence type="ECO:0000256" key="1">
    <source>
        <dbReference type="ARBA" id="ARBA00010080"/>
    </source>
</evidence>
<keyword evidence="6" id="KW-1185">Reference proteome</keyword>
<dbReference type="GO" id="GO:0005737">
    <property type="term" value="C:cytoplasm"/>
    <property type="evidence" value="ECO:0007669"/>
    <property type="project" value="UniProtKB-SubCell"/>
</dbReference>
<comment type="subcellular location">
    <subcellularLocation>
        <location evidence="2">Cytoplasm</location>
    </subcellularLocation>
    <subcellularLocation>
        <location evidence="2">Nucleus</location>
    </subcellularLocation>
</comment>
<dbReference type="GO" id="GO:0005634">
    <property type="term" value="C:nucleus"/>
    <property type="evidence" value="ECO:0007669"/>
    <property type="project" value="UniProtKB-SubCell"/>
</dbReference>
<evidence type="ECO:0000256" key="2">
    <source>
        <dbReference type="RuleBase" id="RU367083"/>
    </source>
</evidence>
<keyword evidence="2" id="KW-0963">Cytoplasm</keyword>
<dbReference type="PANTHER" id="PTHR12979:SF5">
    <property type="entry name" value="CCR4-NOT TRANSCRIPTION COMPLEX SUBUNIT 10"/>
    <property type="match status" value="1"/>
</dbReference>
<name>A0AAD9MWE2_9ANNE</name>
<sequence length="635" mass="71574">MADSKGEELENASEQTGKLPAATEMERELAHQAAKEFESRHFDQCLALLSQLTNSRGQDSKVIHNRGVVEYYRSDMAKTDEFKKALQEISHKSRFNLENITNLEDVDQCIVYYNQAVILYHLRQYSKSFNILDKLCPLIEPMDEILSRKVLFLLVELHLCTKRPEKAMGVISMIEKVLYGNGKTTQQDKDGNSKDLAETTTNSNNDIYRIKITQYKVRCCMMSKYLKLCKRELKGLMTALGQQPSIPVTYLKANFEYLRNNFRKAMKFLNSMPPSAKLMATSGESLPVMFYNNLGVIHLHLRKHHLGAFYLRKAIHENGLAAKEYNTVDPTKTLSGRPIYTIAVSRHYELLYNMGVQLLHCGKPTAAFDCLIQSLEQCQINPRLWLRLAECCIMVYRENNLEDRRLSKRLQVIQGSEGSGIHRKLILGSGLRHETLCSESAVIPAPTLEFGSLCLRNALMLLPEDPVLRKSPKRNSDTEQPDIKHPHDNVLIPAPPGNPMRPSEVSNLRCSILAAIAYVSLCLNDYQVALQHAEQLLKQPRLSGAHSQFDSQIGGVSHNGLIATTICSRVSCWVPSGYIIGCIWLGIRQEAGFVSGAWVGMMIFALTWLGIFLLMIPVGYVAGMLLCCGEEEDKT</sequence>
<comment type="caution">
    <text evidence="5">The sequence shown here is derived from an EMBL/GenBank/DDBJ whole genome shotgun (WGS) entry which is preliminary data.</text>
</comment>
<accession>A0AAD9MWE2</accession>
<comment type="similarity">
    <text evidence="1 2">Belongs to the CNOT10 family.</text>
</comment>
<reference evidence="5" key="1">
    <citation type="journal article" date="2023" name="Mol. Biol. Evol.">
        <title>Third-Generation Sequencing Reveals the Adaptive Role of the Epigenome in Three Deep-Sea Polychaetes.</title>
        <authorList>
            <person name="Perez M."/>
            <person name="Aroh O."/>
            <person name="Sun Y."/>
            <person name="Lan Y."/>
            <person name="Juniper S.K."/>
            <person name="Young C.R."/>
            <person name="Angers B."/>
            <person name="Qian P.Y."/>
        </authorList>
    </citation>
    <scope>NUCLEOTIDE SEQUENCE</scope>
    <source>
        <strain evidence="5">P08H-3</strain>
    </source>
</reference>
<evidence type="ECO:0000313" key="6">
    <source>
        <dbReference type="Proteomes" id="UP001208570"/>
    </source>
</evidence>
<gene>
    <name evidence="5" type="ORF">LSH36_595g00023</name>
</gene>
<dbReference type="InterPro" id="IPR011990">
    <property type="entry name" value="TPR-like_helical_dom_sf"/>
</dbReference>
<evidence type="ECO:0000256" key="4">
    <source>
        <dbReference type="SAM" id="Phobius"/>
    </source>
</evidence>
<protein>
    <recommendedName>
        <fullName evidence="2">CCR4-NOT transcription complex subunit 10</fullName>
    </recommendedName>
</protein>
<dbReference type="InterPro" id="IPR039740">
    <property type="entry name" value="CNOT10"/>
</dbReference>
<dbReference type="SUPFAM" id="SSF48452">
    <property type="entry name" value="TPR-like"/>
    <property type="match status" value="2"/>
</dbReference>
<dbReference type="GO" id="GO:0030014">
    <property type="term" value="C:CCR4-NOT complex"/>
    <property type="evidence" value="ECO:0007669"/>
    <property type="project" value="UniProtKB-UniRule"/>
</dbReference>
<keyword evidence="2" id="KW-0943">RNA-mediated gene silencing</keyword>
<dbReference type="AlphaFoldDB" id="A0AAD9MWE2"/>
<dbReference type="SMART" id="SM00028">
    <property type="entry name" value="TPR"/>
    <property type="match status" value="3"/>
</dbReference>
<feature type="transmembrane region" description="Helical" evidence="4">
    <location>
        <begin position="597"/>
        <end position="616"/>
    </location>
</feature>
<evidence type="ECO:0000313" key="5">
    <source>
        <dbReference type="EMBL" id="KAK2146588.1"/>
    </source>
</evidence>
<dbReference type="Gene3D" id="1.25.40.10">
    <property type="entry name" value="Tetratricopeptide repeat domain"/>
    <property type="match status" value="1"/>
</dbReference>